<evidence type="ECO:0000259" key="5">
    <source>
        <dbReference type="PROSITE" id="PS50043"/>
    </source>
</evidence>
<accession>A0A1G5RDA6</accession>
<dbReference type="InterPro" id="IPR036388">
    <property type="entry name" value="WH-like_DNA-bd_sf"/>
</dbReference>
<dbReference type="SMART" id="SM00421">
    <property type="entry name" value="HTH_LUXR"/>
    <property type="match status" value="1"/>
</dbReference>
<dbReference type="AlphaFoldDB" id="A0A1G5RDA6"/>
<evidence type="ECO:0000313" key="7">
    <source>
        <dbReference type="Proteomes" id="UP000198767"/>
    </source>
</evidence>
<feature type="domain" description="HTH luxR-type" evidence="5">
    <location>
        <begin position="208"/>
        <end position="273"/>
    </location>
</feature>
<feature type="region of interest" description="Disordered" evidence="4">
    <location>
        <begin position="169"/>
        <end position="191"/>
    </location>
</feature>
<dbReference type="GO" id="GO:0003677">
    <property type="term" value="F:DNA binding"/>
    <property type="evidence" value="ECO:0007669"/>
    <property type="project" value="UniProtKB-KW"/>
</dbReference>
<dbReference type="SUPFAM" id="SSF46894">
    <property type="entry name" value="C-terminal effector domain of the bipartite response regulators"/>
    <property type="match status" value="1"/>
</dbReference>
<evidence type="ECO:0000256" key="1">
    <source>
        <dbReference type="ARBA" id="ARBA00023015"/>
    </source>
</evidence>
<keyword evidence="7" id="KW-1185">Reference proteome</keyword>
<gene>
    <name evidence="6" type="ORF">SAMN04488118_11314</name>
</gene>
<proteinExistence type="predicted"/>
<dbReference type="EMBL" id="FMWG01000013">
    <property type="protein sequence ID" value="SCZ71858.1"/>
    <property type="molecule type" value="Genomic_DNA"/>
</dbReference>
<dbReference type="PANTHER" id="PTHR44688:SF16">
    <property type="entry name" value="DNA-BINDING TRANSCRIPTIONAL ACTIVATOR DEVR_DOSR"/>
    <property type="match status" value="1"/>
</dbReference>
<keyword evidence="1" id="KW-0805">Transcription regulation</keyword>
<dbReference type="OrthoDB" id="9810375at2"/>
<feature type="compositionally biased region" description="Polar residues" evidence="4">
    <location>
        <begin position="180"/>
        <end position="191"/>
    </location>
</feature>
<dbReference type="PRINTS" id="PR00038">
    <property type="entry name" value="HTHLUXR"/>
</dbReference>
<protein>
    <submittedName>
        <fullName evidence="6">Regulatory protein, luxR family</fullName>
    </submittedName>
</protein>
<dbReference type="InterPro" id="IPR016032">
    <property type="entry name" value="Sig_transdc_resp-reg_C-effctor"/>
</dbReference>
<reference evidence="6 7" key="1">
    <citation type="submission" date="2016-10" db="EMBL/GenBank/DDBJ databases">
        <authorList>
            <person name="de Groot N.N."/>
        </authorList>
    </citation>
    <scope>NUCLEOTIDE SEQUENCE [LARGE SCALE GENOMIC DNA]</scope>
    <source>
        <strain evidence="6 7">U95</strain>
    </source>
</reference>
<dbReference type="InterPro" id="IPR000792">
    <property type="entry name" value="Tscrpt_reg_LuxR_C"/>
</dbReference>
<dbReference type="GO" id="GO:0006355">
    <property type="term" value="P:regulation of DNA-templated transcription"/>
    <property type="evidence" value="ECO:0007669"/>
    <property type="project" value="InterPro"/>
</dbReference>
<keyword evidence="3" id="KW-0804">Transcription</keyword>
<dbReference type="Proteomes" id="UP000198767">
    <property type="component" value="Unassembled WGS sequence"/>
</dbReference>
<dbReference type="CDD" id="cd06170">
    <property type="entry name" value="LuxR_C_like"/>
    <property type="match status" value="1"/>
</dbReference>
<name>A0A1G5RDA6_9RHOB</name>
<evidence type="ECO:0000256" key="3">
    <source>
        <dbReference type="ARBA" id="ARBA00023163"/>
    </source>
</evidence>
<dbReference type="RefSeq" id="WP_090220794.1">
    <property type="nucleotide sequence ID" value="NZ_FMWG01000013.1"/>
</dbReference>
<dbReference type="PANTHER" id="PTHR44688">
    <property type="entry name" value="DNA-BINDING TRANSCRIPTIONAL ACTIVATOR DEVR_DOSR"/>
    <property type="match status" value="1"/>
</dbReference>
<sequence length="278" mass="30327">MPGVKTMAPLPLDDQQLMTPNAEGELVVFIGPQKSFTHTVLRIVDEEIEDILPLRYETLDAFLPALKTLTSGIRLVIVDACACERVLHKIQEMAHGAAAEYPHHQMPGFVVAYWNEANAHSTLERLGGSLGLQGFLPMNQSIDIWLAVLRLFLSGGSYLPSELLEQNITTPQPTPAANGETATDPTSSTISETGGEAIVLSSAALDTSGEEKEVLTQREVAVMEEVVNGLQNKQIAAKLKVSEHTIKLHIHHIITKLRVNNRTAAAMKFVTTCQYARA</sequence>
<dbReference type="PROSITE" id="PS50043">
    <property type="entry name" value="HTH_LUXR_2"/>
    <property type="match status" value="1"/>
</dbReference>
<dbReference type="STRING" id="1156985.SAMN04488118_11314"/>
<keyword evidence="2" id="KW-0238">DNA-binding</keyword>
<evidence type="ECO:0000256" key="4">
    <source>
        <dbReference type="SAM" id="MobiDB-lite"/>
    </source>
</evidence>
<evidence type="ECO:0000256" key="2">
    <source>
        <dbReference type="ARBA" id="ARBA00023125"/>
    </source>
</evidence>
<dbReference type="Gene3D" id="1.10.10.10">
    <property type="entry name" value="Winged helix-like DNA-binding domain superfamily/Winged helix DNA-binding domain"/>
    <property type="match status" value="1"/>
</dbReference>
<evidence type="ECO:0000313" key="6">
    <source>
        <dbReference type="EMBL" id="SCZ71858.1"/>
    </source>
</evidence>
<organism evidence="6 7">
    <name type="scientific">Epibacterium ulvae</name>
    <dbReference type="NCBI Taxonomy" id="1156985"/>
    <lineage>
        <taxon>Bacteria</taxon>
        <taxon>Pseudomonadati</taxon>
        <taxon>Pseudomonadota</taxon>
        <taxon>Alphaproteobacteria</taxon>
        <taxon>Rhodobacterales</taxon>
        <taxon>Roseobacteraceae</taxon>
        <taxon>Epibacterium</taxon>
    </lineage>
</organism>
<dbReference type="PROSITE" id="PS00622">
    <property type="entry name" value="HTH_LUXR_1"/>
    <property type="match status" value="1"/>
</dbReference>
<dbReference type="Pfam" id="PF00196">
    <property type="entry name" value="GerE"/>
    <property type="match status" value="1"/>
</dbReference>